<dbReference type="Proteomes" id="UP000291022">
    <property type="component" value="Unassembled WGS sequence"/>
</dbReference>
<protein>
    <submittedName>
        <fullName evidence="1">Uncharacterized protein</fullName>
    </submittedName>
</protein>
<proteinExistence type="predicted"/>
<keyword evidence="2" id="KW-1185">Reference proteome</keyword>
<sequence>IIPALRTNRGSSVFWGLIYLLTASTRMLNIRATAKMELPKAPTTSARRKPKVLFLCCVMLLTRTPNKAMIMDTKWERTAKASEAKERELPMWATTSSTTKRRMLTTHMRINRKLLPEYRPMVPGSRLSLGLSWEGRAGRGASYRFSCYDSWISLPFRLSALVIFGNHLLWAAIKP</sequence>
<evidence type="ECO:0000313" key="2">
    <source>
        <dbReference type="Proteomes" id="UP000291022"/>
    </source>
</evidence>
<dbReference type="AlphaFoldDB" id="A0A452S4F9"/>
<reference evidence="1" key="3">
    <citation type="submission" date="2025-09" db="UniProtKB">
        <authorList>
            <consortium name="Ensembl"/>
        </authorList>
    </citation>
    <scope>IDENTIFICATION</scope>
</reference>
<dbReference type="OMA" id="PMWAITS"/>
<accession>A0A452S4F9</accession>
<evidence type="ECO:0000313" key="1">
    <source>
        <dbReference type="Ensembl" id="ENSUAMP00000026929.1"/>
    </source>
</evidence>
<organism evidence="1 2">
    <name type="scientific">Ursus americanus</name>
    <name type="common">American black bear</name>
    <name type="synonym">Euarctos americanus</name>
    <dbReference type="NCBI Taxonomy" id="9643"/>
    <lineage>
        <taxon>Eukaryota</taxon>
        <taxon>Metazoa</taxon>
        <taxon>Chordata</taxon>
        <taxon>Craniata</taxon>
        <taxon>Vertebrata</taxon>
        <taxon>Euteleostomi</taxon>
        <taxon>Mammalia</taxon>
        <taxon>Eutheria</taxon>
        <taxon>Laurasiatheria</taxon>
        <taxon>Carnivora</taxon>
        <taxon>Caniformia</taxon>
        <taxon>Ursidae</taxon>
        <taxon>Ursus</taxon>
    </lineage>
</organism>
<reference evidence="2" key="1">
    <citation type="submission" date="2016-06" db="EMBL/GenBank/DDBJ databases">
        <title>De novo assembly and RNA-Seq shows season-dependent expression and editing in black bear kidneys.</title>
        <authorList>
            <person name="Korstanje R."/>
            <person name="Srivastava A."/>
            <person name="Sarsani V.K."/>
            <person name="Sheehan S.M."/>
            <person name="Seger R.L."/>
            <person name="Barter M.E."/>
            <person name="Lindqvist C."/>
            <person name="Brody L.C."/>
            <person name="Mullikin J.C."/>
        </authorList>
    </citation>
    <scope>NUCLEOTIDE SEQUENCE [LARGE SCALE GENOMIC DNA]</scope>
</reference>
<name>A0A452S4F9_URSAM</name>
<reference evidence="1" key="2">
    <citation type="submission" date="2025-08" db="UniProtKB">
        <authorList>
            <consortium name="Ensembl"/>
        </authorList>
    </citation>
    <scope>IDENTIFICATION</scope>
</reference>
<dbReference type="GeneTree" id="ENSGT00900000143215"/>
<dbReference type="Ensembl" id="ENSUAMT00000030026.1">
    <property type="protein sequence ID" value="ENSUAMP00000026929.1"/>
    <property type="gene ID" value="ENSUAMG00000020818.1"/>
</dbReference>